<dbReference type="EMBL" id="JACCKS010000003">
    <property type="protein sequence ID" value="NZA37170.1"/>
    <property type="molecule type" value="Genomic_DNA"/>
</dbReference>
<reference evidence="1 2" key="1">
    <citation type="submission" date="2020-07" db="EMBL/GenBank/DDBJ databases">
        <title>Organ Donor 1.</title>
        <authorList>
            <person name="Marsh A.J."/>
            <person name="Azcarate-Peril M.A."/>
        </authorList>
    </citation>
    <scope>NUCLEOTIDE SEQUENCE [LARGE SCALE GENOMIC DNA]</scope>
    <source>
        <strain evidence="1 2">AMC0717</strain>
    </source>
</reference>
<comment type="caution">
    <text evidence="1">The sequence shown here is derived from an EMBL/GenBank/DDBJ whole genome shotgun (WGS) entry which is preliminary data.</text>
</comment>
<evidence type="ECO:0000313" key="2">
    <source>
        <dbReference type="Proteomes" id="UP000586254"/>
    </source>
</evidence>
<gene>
    <name evidence="1" type="ORF">H0N91_03185</name>
</gene>
<dbReference type="AlphaFoldDB" id="A0A853JLW0"/>
<dbReference type="RefSeq" id="WP_180492914.1">
    <property type="nucleotide sequence ID" value="NZ_JACCKS010000003.1"/>
</dbReference>
<dbReference type="Proteomes" id="UP000586254">
    <property type="component" value="Unassembled WGS sequence"/>
</dbReference>
<protein>
    <submittedName>
        <fullName evidence="1">Uncharacterized protein</fullName>
    </submittedName>
</protein>
<evidence type="ECO:0000313" key="1">
    <source>
        <dbReference type="EMBL" id="NZA37170.1"/>
    </source>
</evidence>
<sequence length="123" mass="14086">MTMIERVNSFKNEYLNNLIEEYTDKRKAPESHGMAYAIRAYLASNDENLSELMVLDMPFMQDMDDFMGTIEAAGITEFLLCDKSTALMENLHYLMGHGWQIAGTCELNTTPFTTRQGLRMKKA</sequence>
<proteinExistence type="predicted"/>
<organism evidence="1 2">
    <name type="scientific">Eubacterium callanderi</name>
    <dbReference type="NCBI Taxonomy" id="53442"/>
    <lineage>
        <taxon>Bacteria</taxon>
        <taxon>Bacillati</taxon>
        <taxon>Bacillota</taxon>
        <taxon>Clostridia</taxon>
        <taxon>Eubacteriales</taxon>
        <taxon>Eubacteriaceae</taxon>
        <taxon>Eubacterium</taxon>
    </lineage>
</organism>
<name>A0A853JLW0_9FIRM</name>
<accession>A0A853JLW0</accession>